<sequence>MTFARLDPWNDAAVIAARLKSRSARLVLIIGAESWCETCRALGPVFDTLAQQSSKQDDTWLWLDLEDHADFLDNFIPDSLPLLMSYSGAELSHAVIPTRVTEADLLELLARPSVIEHSNLPDVRGRLMANDWAL</sequence>
<evidence type="ECO:0000313" key="2">
    <source>
        <dbReference type="Proteomes" id="UP000621455"/>
    </source>
</evidence>
<gene>
    <name evidence="1" type="ORF">F2P44_30380</name>
</gene>
<dbReference type="CDD" id="cd02947">
    <property type="entry name" value="TRX_family"/>
    <property type="match status" value="1"/>
</dbReference>
<name>A0ABX0NIX2_9BURK</name>
<reference evidence="1 2" key="1">
    <citation type="submission" date="2019-10" db="EMBL/GenBank/DDBJ databases">
        <title>Taxonomy of Antarctic Massilia spp.: description of Massilia rubra sp. nov., Massilia aquatica sp. nov., Massilia mucilaginosa sp. nov., Massilia frigida sp. nov. isolated from streams, lakes and regoliths.</title>
        <authorList>
            <person name="Holochova P."/>
            <person name="Sedlacek I."/>
            <person name="Kralova S."/>
            <person name="Maslanova I."/>
            <person name="Busse H.-J."/>
            <person name="Stankova E."/>
            <person name="Vrbovska V."/>
            <person name="Kovarovic V."/>
            <person name="Bartak M."/>
            <person name="Svec P."/>
            <person name="Pantucek R."/>
        </authorList>
    </citation>
    <scope>NUCLEOTIDE SEQUENCE [LARGE SCALE GENOMIC DNA]</scope>
    <source>
        <strain evidence="1 2">CCM 8695</strain>
    </source>
</reference>
<organism evidence="1 2">
    <name type="scientific">Massilia frigida</name>
    <dbReference type="NCBI Taxonomy" id="2609281"/>
    <lineage>
        <taxon>Bacteria</taxon>
        <taxon>Pseudomonadati</taxon>
        <taxon>Pseudomonadota</taxon>
        <taxon>Betaproteobacteria</taxon>
        <taxon>Burkholderiales</taxon>
        <taxon>Oxalobacteraceae</taxon>
        <taxon>Telluria group</taxon>
        <taxon>Massilia</taxon>
    </lineage>
</organism>
<evidence type="ECO:0000313" key="1">
    <source>
        <dbReference type="EMBL" id="NHZ83542.1"/>
    </source>
</evidence>
<dbReference type="SUPFAM" id="SSF52833">
    <property type="entry name" value="Thioredoxin-like"/>
    <property type="match status" value="1"/>
</dbReference>
<dbReference type="EMBL" id="WHJG01000055">
    <property type="protein sequence ID" value="NHZ83542.1"/>
    <property type="molecule type" value="Genomic_DNA"/>
</dbReference>
<comment type="caution">
    <text evidence="1">The sequence shown here is derived from an EMBL/GenBank/DDBJ whole genome shotgun (WGS) entry which is preliminary data.</text>
</comment>
<keyword evidence="2" id="KW-1185">Reference proteome</keyword>
<dbReference type="Gene3D" id="3.40.30.10">
    <property type="entry name" value="Glutaredoxin"/>
    <property type="match status" value="1"/>
</dbReference>
<dbReference type="InterPro" id="IPR036249">
    <property type="entry name" value="Thioredoxin-like_sf"/>
</dbReference>
<protein>
    <submittedName>
        <fullName evidence="1">Thioredoxin</fullName>
    </submittedName>
</protein>
<proteinExistence type="predicted"/>
<dbReference type="RefSeq" id="WP_167093322.1">
    <property type="nucleotide sequence ID" value="NZ_WHJG01000055.1"/>
</dbReference>
<dbReference type="Proteomes" id="UP000621455">
    <property type="component" value="Unassembled WGS sequence"/>
</dbReference>
<accession>A0ABX0NIX2</accession>